<protein>
    <submittedName>
        <fullName evidence="1">Uncharacterized protein</fullName>
    </submittedName>
</protein>
<proteinExistence type="predicted"/>
<evidence type="ECO:0000313" key="1">
    <source>
        <dbReference type="EMBL" id="KAG0455740.1"/>
    </source>
</evidence>
<dbReference type="AlphaFoldDB" id="A0A835UC37"/>
<evidence type="ECO:0000313" key="2">
    <source>
        <dbReference type="Proteomes" id="UP000639772"/>
    </source>
</evidence>
<dbReference type="EMBL" id="JADCNM010000013">
    <property type="protein sequence ID" value="KAG0455740.1"/>
    <property type="molecule type" value="Genomic_DNA"/>
</dbReference>
<comment type="caution">
    <text evidence="1">The sequence shown here is derived from an EMBL/GenBank/DDBJ whole genome shotgun (WGS) entry which is preliminary data.</text>
</comment>
<organism evidence="1 2">
    <name type="scientific">Vanilla planifolia</name>
    <name type="common">Vanilla</name>
    <dbReference type="NCBI Taxonomy" id="51239"/>
    <lineage>
        <taxon>Eukaryota</taxon>
        <taxon>Viridiplantae</taxon>
        <taxon>Streptophyta</taxon>
        <taxon>Embryophyta</taxon>
        <taxon>Tracheophyta</taxon>
        <taxon>Spermatophyta</taxon>
        <taxon>Magnoliopsida</taxon>
        <taxon>Liliopsida</taxon>
        <taxon>Asparagales</taxon>
        <taxon>Orchidaceae</taxon>
        <taxon>Vanilloideae</taxon>
        <taxon>Vanilleae</taxon>
        <taxon>Vanilla</taxon>
    </lineage>
</organism>
<reference evidence="1 2" key="1">
    <citation type="journal article" date="2020" name="Nat. Food">
        <title>A phased Vanilla planifolia genome enables genetic improvement of flavour and production.</title>
        <authorList>
            <person name="Hasing T."/>
            <person name="Tang H."/>
            <person name="Brym M."/>
            <person name="Khazi F."/>
            <person name="Huang T."/>
            <person name="Chambers A.H."/>
        </authorList>
    </citation>
    <scope>NUCLEOTIDE SEQUENCE [LARGE SCALE GENOMIC DNA]</scope>
    <source>
        <tissue evidence="1">Leaf</tissue>
    </source>
</reference>
<sequence>MVELEALFGQQDEMGNINMDQYTGSVLTAWCSCGIGSDLLSRAGRLAEVEDFIKRMPFPPDAIVKIYAELGKPWLEDGQKGYSPDTSSVLYDVTEVEKRLMPSHHKLASFDAAIAELIVVLDQYNWKCLYN</sequence>
<dbReference type="Proteomes" id="UP000639772">
    <property type="component" value="Chromosome 13"/>
</dbReference>
<gene>
    <name evidence="1" type="ORF">HPP92_023528</name>
</gene>
<name>A0A835UC37_VANPL</name>
<accession>A0A835UC37</accession>